<dbReference type="PANTHER" id="PTHR43630">
    <property type="entry name" value="POLY-BETA-1,6-N-ACETYL-D-GLUCOSAMINE SYNTHASE"/>
    <property type="match status" value="1"/>
</dbReference>
<feature type="transmembrane region" description="Helical" evidence="4">
    <location>
        <begin position="109"/>
        <end position="128"/>
    </location>
</feature>
<feature type="transmembrane region" description="Helical" evidence="4">
    <location>
        <begin position="134"/>
        <end position="157"/>
    </location>
</feature>
<dbReference type="EMBL" id="OCTN01000001">
    <property type="protein sequence ID" value="SOH92415.1"/>
    <property type="molecule type" value="Genomic_DNA"/>
</dbReference>
<protein>
    <submittedName>
        <fullName evidence="5">Glycosyltransferase, catalytic subunit of cellulose synthase and poly-beta-1,6-N-acetylglucosamine synthase</fullName>
    </submittedName>
</protein>
<evidence type="ECO:0000256" key="2">
    <source>
        <dbReference type="ARBA" id="ARBA00022676"/>
    </source>
</evidence>
<dbReference type="RefSeq" id="WP_097927995.1">
    <property type="nucleotide sequence ID" value="NZ_OCTN01000001.1"/>
</dbReference>
<dbReference type="CDD" id="cd06423">
    <property type="entry name" value="CESA_like"/>
    <property type="match status" value="1"/>
</dbReference>
<feature type="transmembrane region" description="Helical" evidence="4">
    <location>
        <begin position="391"/>
        <end position="413"/>
    </location>
</feature>
<proteinExistence type="inferred from homology"/>
<keyword evidence="4" id="KW-0812">Transmembrane</keyword>
<dbReference type="Proteomes" id="UP000220034">
    <property type="component" value="Unassembled WGS sequence"/>
</dbReference>
<keyword evidence="4" id="KW-0472">Membrane</keyword>
<feature type="transmembrane region" description="Helical" evidence="4">
    <location>
        <begin position="534"/>
        <end position="567"/>
    </location>
</feature>
<comment type="similarity">
    <text evidence="1">Belongs to the glycosyltransferase 2 family.</text>
</comment>
<gene>
    <name evidence="5" type="ORF">SAMN06273572_101260</name>
</gene>
<dbReference type="OrthoDB" id="5291101at2"/>
<evidence type="ECO:0000256" key="4">
    <source>
        <dbReference type="SAM" id="Phobius"/>
    </source>
</evidence>
<keyword evidence="4" id="KW-1133">Transmembrane helix</keyword>
<evidence type="ECO:0000256" key="3">
    <source>
        <dbReference type="ARBA" id="ARBA00022679"/>
    </source>
</evidence>
<feature type="transmembrane region" description="Helical" evidence="4">
    <location>
        <begin position="31"/>
        <end position="58"/>
    </location>
</feature>
<dbReference type="GO" id="GO:0016757">
    <property type="term" value="F:glycosyltransferase activity"/>
    <property type="evidence" value="ECO:0007669"/>
    <property type="project" value="UniProtKB-KW"/>
</dbReference>
<dbReference type="AlphaFoldDB" id="A0A2C9CMJ3"/>
<accession>A0A2C9CMJ3</accession>
<sequence>MDPIQPIEGNAPTAFASVDSMPKGLSHPVPLWYVPALLLVFSAISVAMLLAVTILPAMRELFPSGDLVIGYYDGTHSISVRVFILSFFAAYAVFCHANPWKKLLMGLDLYLTFALICLAIDLASMAAYKTFAISFPLSVIEILSGIMGFGVFSIKLLERGRMPPSVPMTIDNSRNIETLTRASLVALLSAGVAIYVTNMDATTVHWLRAHALMGGIGPGVFLFIPAFFLVLYLGGLLDQMMFRSKTYHPDISVIVPAHNESHIVRRTLEGIDGAAAVYQGQVTVLFVDNASSDNTYEAAVAVAAELTNAHVTVLQEPRPGKANALNLALANVRTDYFVRIDADTVVRPNAFARAMTYFKSASVGVVGGLPLPPGDGPFDHARYVESVVKHGMYSVSLAAINGLVGVPGMFVIFRTELPRKLGGFVGGMNGEDTDMSLRIGELGYRLIIDPEVRYISEVPHSYAHMREQRLRWFRSVYHVTARCRTVVFSSKITFRGKVILPYMLVNSARRSMMVPLILFGMIEYFGNFKPIEVLQWQAVLAVVLGAPLLASITALVLNGYFWQILYLPEYMLFRMLRSYFTLESMLTINQRLKTESLYRDTNIDRPDVNVAAFPRKKRSWRSRISNR</sequence>
<feature type="transmembrane region" description="Helical" evidence="4">
    <location>
        <begin position="78"/>
        <end position="97"/>
    </location>
</feature>
<keyword evidence="6" id="KW-1185">Reference proteome</keyword>
<evidence type="ECO:0000313" key="5">
    <source>
        <dbReference type="EMBL" id="SOH92415.1"/>
    </source>
</evidence>
<feature type="transmembrane region" description="Helical" evidence="4">
    <location>
        <begin position="178"/>
        <end position="196"/>
    </location>
</feature>
<dbReference type="SUPFAM" id="SSF53448">
    <property type="entry name" value="Nucleotide-diphospho-sugar transferases"/>
    <property type="match status" value="1"/>
</dbReference>
<keyword evidence="3 5" id="KW-0808">Transferase</keyword>
<evidence type="ECO:0000313" key="6">
    <source>
        <dbReference type="Proteomes" id="UP000220034"/>
    </source>
</evidence>
<keyword evidence="2" id="KW-0328">Glycosyltransferase</keyword>
<name>A0A2C9CMJ3_9RHOB</name>
<dbReference type="Gene3D" id="3.90.550.10">
    <property type="entry name" value="Spore Coat Polysaccharide Biosynthesis Protein SpsA, Chain A"/>
    <property type="match status" value="1"/>
</dbReference>
<feature type="transmembrane region" description="Helical" evidence="4">
    <location>
        <begin position="499"/>
        <end position="522"/>
    </location>
</feature>
<dbReference type="Pfam" id="PF13641">
    <property type="entry name" value="Glyco_tranf_2_3"/>
    <property type="match status" value="1"/>
</dbReference>
<dbReference type="PANTHER" id="PTHR43630:SF1">
    <property type="entry name" value="POLY-BETA-1,6-N-ACETYL-D-GLUCOSAMINE SYNTHASE"/>
    <property type="match status" value="1"/>
</dbReference>
<dbReference type="InterPro" id="IPR029044">
    <property type="entry name" value="Nucleotide-diphossugar_trans"/>
</dbReference>
<feature type="transmembrane region" description="Helical" evidence="4">
    <location>
        <begin position="216"/>
        <end position="237"/>
    </location>
</feature>
<evidence type="ECO:0000256" key="1">
    <source>
        <dbReference type="ARBA" id="ARBA00006739"/>
    </source>
</evidence>
<reference evidence="6" key="1">
    <citation type="submission" date="2017-09" db="EMBL/GenBank/DDBJ databases">
        <authorList>
            <person name="Varghese N."/>
            <person name="Submissions S."/>
        </authorList>
    </citation>
    <scope>NUCLEOTIDE SEQUENCE [LARGE SCALE GENOMIC DNA]</scope>
    <source>
        <strain evidence="6">C7</strain>
    </source>
</reference>
<organism evidence="5 6">
    <name type="scientific">Pontivivens marinum</name>
    <dbReference type="NCBI Taxonomy" id="1690039"/>
    <lineage>
        <taxon>Bacteria</taxon>
        <taxon>Pseudomonadati</taxon>
        <taxon>Pseudomonadota</taxon>
        <taxon>Alphaproteobacteria</taxon>
        <taxon>Rhodobacterales</taxon>
        <taxon>Paracoccaceae</taxon>
        <taxon>Pontivivens</taxon>
    </lineage>
</organism>